<dbReference type="Proteomes" id="UP000018680">
    <property type="component" value="Chromosome"/>
</dbReference>
<protein>
    <submittedName>
        <fullName evidence="2">PTS system, fructose-specific IIABC component</fullName>
        <ecNumber evidence="2">2.7.1.69</ecNumber>
    </submittedName>
</protein>
<keyword evidence="2" id="KW-0808">Transferase</keyword>
<dbReference type="PROSITE" id="PS00372">
    <property type="entry name" value="PTS_EIIA_TYPE_2_HIS"/>
    <property type="match status" value="1"/>
</dbReference>
<dbReference type="PANTHER" id="PTHR47738:SF2">
    <property type="entry name" value="PTS SYSTEM FRUCTOSE-LIKE EIIA COMPONENT"/>
    <property type="match status" value="1"/>
</dbReference>
<dbReference type="EC" id="2.7.1.69" evidence="2"/>
<dbReference type="EMBL" id="CP006939">
    <property type="protein sequence ID" value="AHC13544.1"/>
    <property type="molecule type" value="Genomic_DNA"/>
</dbReference>
<accession>V5WDC3</accession>
<dbReference type="OrthoDB" id="95460at2"/>
<dbReference type="PANTHER" id="PTHR47738">
    <property type="entry name" value="PTS SYSTEM FRUCTOSE-LIKE EIIA COMPONENT-RELATED"/>
    <property type="match status" value="1"/>
</dbReference>
<dbReference type="AlphaFoldDB" id="V5WDC3"/>
<dbReference type="eggNOG" id="COG1762">
    <property type="taxonomic scope" value="Bacteria"/>
</dbReference>
<gene>
    <name evidence="2" type="ORF">L21SP2_0100</name>
</gene>
<dbReference type="HOGENOM" id="CLU_076836_0_0_12"/>
<dbReference type="RefSeq" id="WP_024266477.1">
    <property type="nucleotide sequence ID" value="NC_023035.1"/>
</dbReference>
<dbReference type="Gene3D" id="3.40.930.10">
    <property type="entry name" value="Mannitol-specific EII, Chain A"/>
    <property type="match status" value="1"/>
</dbReference>
<dbReference type="GO" id="GO:0016740">
    <property type="term" value="F:transferase activity"/>
    <property type="evidence" value="ECO:0007669"/>
    <property type="project" value="UniProtKB-KW"/>
</dbReference>
<dbReference type="InterPro" id="IPR016152">
    <property type="entry name" value="PTrfase/Anion_transptr"/>
</dbReference>
<dbReference type="KEGG" id="slr:L21SP2_0100"/>
<keyword evidence="3" id="KW-1185">Reference proteome</keyword>
<dbReference type="InterPro" id="IPR051541">
    <property type="entry name" value="PTS_SugarTrans_NitroReg"/>
</dbReference>
<dbReference type="CDD" id="cd00211">
    <property type="entry name" value="PTS_IIA_fru"/>
    <property type="match status" value="1"/>
</dbReference>
<dbReference type="PATRIC" id="fig|1307761.3.peg.100"/>
<evidence type="ECO:0000313" key="2">
    <source>
        <dbReference type="EMBL" id="AHC13544.1"/>
    </source>
</evidence>
<sequence>MELYSFLEKQCCRIGLRGKTRREVIQELATLACRSRHLDESRIEEVSAALEKRESQGSTGFGGGIAIPHARLDNMDDFVLAVGVHPDGVDFDALDRKRVRLFFVILGPEERVNDHLKLLAAVSRALTRTNAKKEILAAQGNEAVYEAFLRNAEGLVEGKKEKPKSRLLVLILFLEEYVYDVLELYLQRGIDGATVIDSFGMGEYISNVPIFATFIGFMQEKKNHSKTILAMVPEDMEAELVQSIEDLLGDLDKKQGAMLFSLDVSMYKGSMKML</sequence>
<proteinExistence type="predicted"/>
<reference evidence="2 3" key="1">
    <citation type="journal article" date="2015" name="Stand. Genomic Sci.">
        <title>Complete genome sequence and description of Salinispira pacifica gen. nov., sp. nov., a novel spirochaete isolated form a hypersaline microbial mat.</title>
        <authorList>
            <person name="Ben Hania W."/>
            <person name="Joseph M."/>
            <person name="Schumann P."/>
            <person name="Bunk B."/>
            <person name="Fiebig A."/>
            <person name="Sproer C."/>
            <person name="Klenk H.P."/>
            <person name="Fardeau M.L."/>
            <person name="Spring S."/>
        </authorList>
    </citation>
    <scope>NUCLEOTIDE SEQUENCE [LARGE SCALE GENOMIC DNA]</scope>
    <source>
        <strain evidence="2 3">L21-RPul-D2</strain>
    </source>
</reference>
<organism evidence="2 3">
    <name type="scientific">Salinispira pacifica</name>
    <dbReference type="NCBI Taxonomy" id="1307761"/>
    <lineage>
        <taxon>Bacteria</taxon>
        <taxon>Pseudomonadati</taxon>
        <taxon>Spirochaetota</taxon>
        <taxon>Spirochaetia</taxon>
        <taxon>Spirochaetales</taxon>
        <taxon>Spirochaetaceae</taxon>
        <taxon>Salinispira</taxon>
    </lineage>
</organism>
<name>V5WDC3_9SPIO</name>
<dbReference type="STRING" id="1307761.L21SP2_0100"/>
<feature type="domain" description="PTS EIIA type-2" evidence="1">
    <location>
        <begin position="5"/>
        <end position="151"/>
    </location>
</feature>
<dbReference type="eggNOG" id="COG0347">
    <property type="taxonomic scope" value="Bacteria"/>
</dbReference>
<dbReference type="SUPFAM" id="SSF55804">
    <property type="entry name" value="Phoshotransferase/anion transport protein"/>
    <property type="match status" value="1"/>
</dbReference>
<dbReference type="Pfam" id="PF00359">
    <property type="entry name" value="PTS_EIIA_2"/>
    <property type="match status" value="1"/>
</dbReference>
<dbReference type="InterPro" id="IPR002178">
    <property type="entry name" value="PTS_EIIA_type-2_dom"/>
</dbReference>
<dbReference type="PROSITE" id="PS51094">
    <property type="entry name" value="PTS_EIIA_TYPE_2"/>
    <property type="match status" value="1"/>
</dbReference>
<evidence type="ECO:0000313" key="3">
    <source>
        <dbReference type="Proteomes" id="UP000018680"/>
    </source>
</evidence>
<evidence type="ECO:0000259" key="1">
    <source>
        <dbReference type="PROSITE" id="PS51094"/>
    </source>
</evidence>